<proteinExistence type="predicted"/>
<protein>
    <submittedName>
        <fullName evidence="2">Uncharacterized protein</fullName>
    </submittedName>
</protein>
<dbReference type="EMBL" id="SIDB01000012">
    <property type="protein sequence ID" value="KAI3424948.1"/>
    <property type="molecule type" value="Genomic_DNA"/>
</dbReference>
<feature type="region of interest" description="Disordered" evidence="1">
    <location>
        <begin position="531"/>
        <end position="551"/>
    </location>
</feature>
<name>A0A9D4TGI4_CHLVU</name>
<gene>
    <name evidence="2" type="ORF">D9Q98_008330</name>
</gene>
<dbReference type="OrthoDB" id="510285at2759"/>
<sequence>MSSLFAAVNTVTCFGPIKRVLLTISSQTAREVLVQAPLHVKDGVPSALLVLVPGALLGPKDYAALLKALQDAQGAELNLWVASPSISWWLLFCMGFNAPSAWAEHSDAQILRAVEAARTAGFPLLGDPQGRMENVFVALHSLSAAFYESAPMKHCAGSIVMGSVLDGSICRGATVASAPRSLMHISGQLDGQSRLPRVAWAAATAAPLAAQLSLRRFATICPFAIVHGCNHAQFCNGVVNTQRGDVASDEPIERAVAAVADLIVAFAVANHPGAMPQCSAPAVDRLARATAECFRLLTPFSEAAGRGSPAAALEGGASAAVSIAAFAYGAERLNTAQRAGGTVMHPGEMGVAERVAREAQRSMLALGMAAGASEGVRVAVTVHEHLDSFIYSQPTTRKSETASGAEEWVVMCHVHLGWECYQPGFASLRKPLSPFYSIKLRKGAAVMQDMGLEGDREGVVSGAEINARHWEQALASAPQLFLETFHKRGKPLLLSPDRDMTPGMRNPLEWVKAPPSLEAVEGGIALQSPCISTPLGGSQPSQAHKAPGPGGRRGLGAHYIKCVSPAWMHEWIMIEGLRH</sequence>
<reference evidence="2" key="1">
    <citation type="journal article" date="2019" name="Plant J.">
        <title>Chlorella vulgaris genome assembly and annotation reveals the molecular basis for metabolic acclimation to high light conditions.</title>
        <authorList>
            <person name="Cecchin M."/>
            <person name="Marcolungo L."/>
            <person name="Rossato M."/>
            <person name="Girolomoni L."/>
            <person name="Cosentino E."/>
            <person name="Cuine S."/>
            <person name="Li-Beisson Y."/>
            <person name="Delledonne M."/>
            <person name="Ballottari M."/>
        </authorList>
    </citation>
    <scope>NUCLEOTIDE SEQUENCE</scope>
    <source>
        <strain evidence="2">211/11P</strain>
    </source>
</reference>
<feature type="compositionally biased region" description="Polar residues" evidence="1">
    <location>
        <begin position="531"/>
        <end position="542"/>
    </location>
</feature>
<comment type="caution">
    <text evidence="2">The sequence shown here is derived from an EMBL/GenBank/DDBJ whole genome shotgun (WGS) entry which is preliminary data.</text>
</comment>
<keyword evidence="3" id="KW-1185">Reference proteome</keyword>
<dbReference type="Proteomes" id="UP001055712">
    <property type="component" value="Unassembled WGS sequence"/>
</dbReference>
<accession>A0A9D4TGI4</accession>
<dbReference type="AlphaFoldDB" id="A0A9D4TGI4"/>
<evidence type="ECO:0000313" key="2">
    <source>
        <dbReference type="EMBL" id="KAI3424948.1"/>
    </source>
</evidence>
<organism evidence="2 3">
    <name type="scientific">Chlorella vulgaris</name>
    <name type="common">Green alga</name>
    <dbReference type="NCBI Taxonomy" id="3077"/>
    <lineage>
        <taxon>Eukaryota</taxon>
        <taxon>Viridiplantae</taxon>
        <taxon>Chlorophyta</taxon>
        <taxon>core chlorophytes</taxon>
        <taxon>Trebouxiophyceae</taxon>
        <taxon>Chlorellales</taxon>
        <taxon>Chlorellaceae</taxon>
        <taxon>Chlorella clade</taxon>
        <taxon>Chlorella</taxon>
    </lineage>
</organism>
<evidence type="ECO:0000313" key="3">
    <source>
        <dbReference type="Proteomes" id="UP001055712"/>
    </source>
</evidence>
<reference evidence="2" key="2">
    <citation type="submission" date="2020-11" db="EMBL/GenBank/DDBJ databases">
        <authorList>
            <person name="Cecchin M."/>
            <person name="Marcolungo L."/>
            <person name="Rossato M."/>
            <person name="Girolomoni L."/>
            <person name="Cosentino E."/>
            <person name="Cuine S."/>
            <person name="Li-Beisson Y."/>
            <person name="Delledonne M."/>
            <person name="Ballottari M."/>
        </authorList>
    </citation>
    <scope>NUCLEOTIDE SEQUENCE</scope>
    <source>
        <strain evidence="2">211/11P</strain>
        <tissue evidence="2">Whole cell</tissue>
    </source>
</reference>
<evidence type="ECO:0000256" key="1">
    <source>
        <dbReference type="SAM" id="MobiDB-lite"/>
    </source>
</evidence>